<dbReference type="Gene3D" id="2.30.320.10">
    <property type="entry name" value="YwqG-like"/>
    <property type="match status" value="1"/>
</dbReference>
<dbReference type="EMBL" id="JBHSNO010000015">
    <property type="protein sequence ID" value="MFC5591198.1"/>
    <property type="molecule type" value="Genomic_DNA"/>
</dbReference>
<dbReference type="Proteomes" id="UP001596109">
    <property type="component" value="Unassembled WGS sequence"/>
</dbReference>
<dbReference type="RefSeq" id="WP_381438679.1">
    <property type="nucleotide sequence ID" value="NZ_JBHSNO010000015.1"/>
</dbReference>
<proteinExistence type="predicted"/>
<dbReference type="InterPro" id="IPR035948">
    <property type="entry name" value="YwqG-like_sf"/>
</dbReference>
<dbReference type="PANTHER" id="PTHR36436">
    <property type="entry name" value="SLL5081 PROTEIN"/>
    <property type="match status" value="1"/>
</dbReference>
<accession>A0ABW0TQK9</accession>
<protein>
    <submittedName>
        <fullName evidence="1">YwqG family protein</fullName>
    </submittedName>
</protein>
<organism evidence="1 2">
    <name type="scientific">Sporosarcina soli</name>
    <dbReference type="NCBI Taxonomy" id="334736"/>
    <lineage>
        <taxon>Bacteria</taxon>
        <taxon>Bacillati</taxon>
        <taxon>Bacillota</taxon>
        <taxon>Bacilli</taxon>
        <taxon>Bacillales</taxon>
        <taxon>Caryophanaceae</taxon>
        <taxon>Sporosarcina</taxon>
    </lineage>
</organism>
<keyword evidence="2" id="KW-1185">Reference proteome</keyword>
<evidence type="ECO:0000313" key="1">
    <source>
        <dbReference type="EMBL" id="MFC5591198.1"/>
    </source>
</evidence>
<gene>
    <name evidence="1" type="ORF">ACFPRA_20155</name>
</gene>
<sequence>MNLPQQLQPYAARLAETKKPSLLIEGKVRATTTLESKFGGQPYWLTTDAYPVTESGEPLRLLAQLNFSEMEESIPHYPTEGILQFFVADDDVYGLNFEDGTHQDTFRVVYHESIESDPSKWMMDFPTFGDEHYFPIEKESALSFESSTEIVSGADYRFNTLTNVDQLLENATDEDYEAHDEIMEAYHEIASGQGSKLGGYPFFTQEDPRAYGDYPTFDTLLLQIDTDDELSIMWGDMGVANFFIASDDLKKHDFSNVLYNWDCS</sequence>
<dbReference type="SUPFAM" id="SSF103032">
    <property type="entry name" value="Hypothetical protein YwqG"/>
    <property type="match status" value="1"/>
</dbReference>
<dbReference type="Pfam" id="PF09234">
    <property type="entry name" value="DUF1963"/>
    <property type="match status" value="1"/>
</dbReference>
<evidence type="ECO:0000313" key="2">
    <source>
        <dbReference type="Proteomes" id="UP001596109"/>
    </source>
</evidence>
<comment type="caution">
    <text evidence="1">The sequence shown here is derived from an EMBL/GenBank/DDBJ whole genome shotgun (WGS) entry which is preliminary data.</text>
</comment>
<reference evidence="2" key="1">
    <citation type="journal article" date="2019" name="Int. J. Syst. Evol. Microbiol.">
        <title>The Global Catalogue of Microorganisms (GCM) 10K type strain sequencing project: providing services to taxonomists for standard genome sequencing and annotation.</title>
        <authorList>
            <consortium name="The Broad Institute Genomics Platform"/>
            <consortium name="The Broad Institute Genome Sequencing Center for Infectious Disease"/>
            <person name="Wu L."/>
            <person name="Ma J."/>
        </authorList>
    </citation>
    <scope>NUCLEOTIDE SEQUENCE [LARGE SCALE GENOMIC DNA]</scope>
    <source>
        <strain evidence="2">CGMCC 4.1434</strain>
    </source>
</reference>
<dbReference type="PANTHER" id="PTHR36436:SF6">
    <property type="entry name" value="SLL5081 PROTEIN"/>
    <property type="match status" value="1"/>
</dbReference>
<dbReference type="InterPro" id="IPR015315">
    <property type="entry name" value="DUF1963"/>
</dbReference>
<name>A0ABW0TQK9_9BACL</name>